<organism evidence="2 3">
    <name type="scientific">Rufibacter radiotolerans</name>
    <dbReference type="NCBI Taxonomy" id="1379910"/>
    <lineage>
        <taxon>Bacteria</taxon>
        <taxon>Pseudomonadati</taxon>
        <taxon>Bacteroidota</taxon>
        <taxon>Cytophagia</taxon>
        <taxon>Cytophagales</taxon>
        <taxon>Hymenobacteraceae</taxon>
        <taxon>Rufibacter</taxon>
    </lineage>
</organism>
<dbReference type="Proteomes" id="UP000036458">
    <property type="component" value="Chromosome"/>
</dbReference>
<reference evidence="2 3" key="1">
    <citation type="submission" date="2015-01" db="EMBL/GenBank/DDBJ databases">
        <title>Rufibacter sp./DG31D/ whole genome sequencing.</title>
        <authorList>
            <person name="Kim M.K."/>
            <person name="Srinivasan S."/>
            <person name="Lee J.-J."/>
        </authorList>
    </citation>
    <scope>NUCLEOTIDE SEQUENCE [LARGE SCALE GENOMIC DNA]</scope>
    <source>
        <strain evidence="2 3">DG31D</strain>
    </source>
</reference>
<keyword evidence="1" id="KW-0732">Signal</keyword>
<proteinExistence type="predicted"/>
<sequence length="199" mass="23281">MKNLRLTWGMLAFSVFLTFTACQKNDVDPATELTGTEFQMANLTELEAPEVTSQSETDEFRCKPGDSTRVHALVNILKQLNLDENQRKAVKNFARQHQQCVAEHIIKIHQLHKELLHKANVAREEQLKAFKEGKITKAQLEERLMAIRANLREELMKHEVKQLHMRIVRRCRMELLTKIESILNQQQLQKWNTWKASLL</sequence>
<evidence type="ECO:0000256" key="1">
    <source>
        <dbReference type="SAM" id="SignalP"/>
    </source>
</evidence>
<evidence type="ECO:0000313" key="3">
    <source>
        <dbReference type="Proteomes" id="UP000036458"/>
    </source>
</evidence>
<protein>
    <submittedName>
        <fullName evidence="2">Uncharacterized protein</fullName>
    </submittedName>
</protein>
<evidence type="ECO:0000313" key="2">
    <source>
        <dbReference type="EMBL" id="AKQ45915.1"/>
    </source>
</evidence>
<feature type="chain" id="PRO_5005210837" evidence="1">
    <location>
        <begin position="22"/>
        <end position="199"/>
    </location>
</feature>
<name>A0A0H4VJC1_9BACT</name>
<dbReference type="AlphaFoldDB" id="A0A0H4VJC1"/>
<dbReference type="KEGG" id="ruf:TH63_10095"/>
<keyword evidence="3" id="KW-1185">Reference proteome</keyword>
<dbReference type="RefSeq" id="WP_048920844.1">
    <property type="nucleotide sequence ID" value="NZ_CP010777.1"/>
</dbReference>
<gene>
    <name evidence="2" type="ORF">TH63_10095</name>
</gene>
<feature type="signal peptide" evidence="1">
    <location>
        <begin position="1"/>
        <end position="21"/>
    </location>
</feature>
<dbReference type="EMBL" id="CP010777">
    <property type="protein sequence ID" value="AKQ45915.1"/>
    <property type="molecule type" value="Genomic_DNA"/>
</dbReference>
<dbReference type="PROSITE" id="PS51257">
    <property type="entry name" value="PROKAR_LIPOPROTEIN"/>
    <property type="match status" value="1"/>
</dbReference>
<dbReference type="OrthoDB" id="893651at2"/>
<dbReference type="PATRIC" id="fig|1379910.4.peg.2190"/>
<accession>A0A0H4VJC1</accession>